<protein>
    <recommendedName>
        <fullName evidence="10">MARVEL domain-containing protein</fullName>
    </recommendedName>
</protein>
<dbReference type="Proteomes" id="UP000009022">
    <property type="component" value="Unassembled WGS sequence"/>
</dbReference>
<dbReference type="STRING" id="10228.B3RIL2"/>
<evidence type="ECO:0000256" key="1">
    <source>
        <dbReference type="ARBA" id="ARBA00004141"/>
    </source>
</evidence>
<evidence type="ECO:0000256" key="5">
    <source>
        <dbReference type="ARBA" id="ARBA00023136"/>
    </source>
</evidence>
<evidence type="ECO:0000256" key="4">
    <source>
        <dbReference type="ARBA" id="ARBA00022989"/>
    </source>
</evidence>
<dbReference type="PANTHER" id="PTHR10306:SF17">
    <property type="entry name" value="MARVEL DOMAIN-CONTAINING PROTEIN"/>
    <property type="match status" value="1"/>
</dbReference>
<dbReference type="PROSITE" id="PS51225">
    <property type="entry name" value="MARVEL"/>
    <property type="match status" value="1"/>
</dbReference>
<feature type="transmembrane region" description="Helical" evidence="9">
    <location>
        <begin position="148"/>
        <end position="173"/>
    </location>
</feature>
<comment type="similarity">
    <text evidence="2">Belongs to the synaptophysin/synaptobrevin family.</text>
</comment>
<feature type="region of interest" description="Disordered" evidence="8">
    <location>
        <begin position="247"/>
        <end position="274"/>
    </location>
</feature>
<dbReference type="KEGG" id="tad:TRIADDRAFT_52445"/>
<keyword evidence="3 7" id="KW-0812">Transmembrane</keyword>
<evidence type="ECO:0000313" key="12">
    <source>
        <dbReference type="Proteomes" id="UP000009022"/>
    </source>
</evidence>
<dbReference type="InterPro" id="IPR008253">
    <property type="entry name" value="Marvel"/>
</dbReference>
<feature type="domain" description="MARVEL" evidence="10">
    <location>
        <begin position="25"/>
        <end position="238"/>
    </location>
</feature>
<dbReference type="eggNOG" id="ENOG502RR69">
    <property type="taxonomic scope" value="Eukaryota"/>
</dbReference>
<dbReference type="GO" id="GO:0008021">
    <property type="term" value="C:synaptic vesicle"/>
    <property type="evidence" value="ECO:0007669"/>
    <property type="project" value="InterPro"/>
</dbReference>
<dbReference type="PRINTS" id="PR00220">
    <property type="entry name" value="SYNAPTOPHYSN"/>
</dbReference>
<dbReference type="AlphaFoldDB" id="B3RIL2"/>
<gene>
    <name evidence="11" type="ORF">TRIADDRAFT_52445</name>
</gene>
<dbReference type="OrthoDB" id="10006326at2759"/>
<keyword evidence="6" id="KW-0325">Glycoprotein</keyword>
<dbReference type="Pfam" id="PF01284">
    <property type="entry name" value="MARVEL"/>
    <property type="match status" value="1"/>
</dbReference>
<dbReference type="RefSeq" id="XP_002108205.1">
    <property type="nucleotide sequence ID" value="XM_002108169.1"/>
</dbReference>
<comment type="subcellular location">
    <subcellularLocation>
        <location evidence="1">Membrane</location>
        <topology evidence="1">Multi-pass membrane protein</topology>
    </subcellularLocation>
</comment>
<dbReference type="EMBL" id="DS985241">
    <property type="protein sequence ID" value="EDV29003.1"/>
    <property type="molecule type" value="Genomic_DNA"/>
</dbReference>
<sequence>MIYSMSVFFDFQKLEVRNSARNGRVLKEPKGFMRIIQWFVAILAFGTATSFSVMTAVTISCGGSVRNETATLKFSYPFASGSLTYASPACNSSGSSSNRTEFVELGSNISASVQFFVFVGVISFLYTLISLGIYVFKIDPANPPEREPYFKVDFVISVIFVIFWIAGAGAWAAALNELKLEADATKSLAQKAAGPCHLYKCYTRKLSEFGKANASVVFGFLNWFLWSANLWFLYKDTPWFKGQNNNNSSSKYGASPDSQQSTLPSQQPPMNDEY</sequence>
<dbReference type="CTD" id="6750155"/>
<evidence type="ECO:0000256" key="2">
    <source>
        <dbReference type="ARBA" id="ARBA00006476"/>
    </source>
</evidence>
<evidence type="ECO:0000313" key="11">
    <source>
        <dbReference type="EMBL" id="EDV29003.1"/>
    </source>
</evidence>
<keyword evidence="12" id="KW-1185">Reference proteome</keyword>
<reference evidence="11 12" key="1">
    <citation type="journal article" date="2008" name="Nature">
        <title>The Trichoplax genome and the nature of placozoans.</title>
        <authorList>
            <person name="Srivastava M."/>
            <person name="Begovic E."/>
            <person name="Chapman J."/>
            <person name="Putnam N.H."/>
            <person name="Hellsten U."/>
            <person name="Kawashima T."/>
            <person name="Kuo A."/>
            <person name="Mitros T."/>
            <person name="Salamov A."/>
            <person name="Carpenter M.L."/>
            <person name="Signorovitch A.Y."/>
            <person name="Moreno M.A."/>
            <person name="Kamm K."/>
            <person name="Grimwood J."/>
            <person name="Schmutz J."/>
            <person name="Shapiro H."/>
            <person name="Grigoriev I.V."/>
            <person name="Buss L.W."/>
            <person name="Schierwater B."/>
            <person name="Dellaporta S.L."/>
            <person name="Rokhsar D.S."/>
        </authorList>
    </citation>
    <scope>NUCLEOTIDE SEQUENCE [LARGE SCALE GENOMIC DNA]</scope>
    <source>
        <strain evidence="11 12">Grell-BS-1999</strain>
    </source>
</reference>
<evidence type="ECO:0000256" key="6">
    <source>
        <dbReference type="ARBA" id="ARBA00023180"/>
    </source>
</evidence>
<dbReference type="OMA" id="HLVEQCP"/>
<dbReference type="InParanoid" id="B3RIL2"/>
<dbReference type="InterPro" id="IPR001285">
    <property type="entry name" value="Synaptophysin/porin"/>
</dbReference>
<dbReference type="PhylomeDB" id="B3RIL2"/>
<evidence type="ECO:0000256" key="9">
    <source>
        <dbReference type="SAM" id="Phobius"/>
    </source>
</evidence>
<organism evidence="11 12">
    <name type="scientific">Trichoplax adhaerens</name>
    <name type="common">Trichoplax reptans</name>
    <dbReference type="NCBI Taxonomy" id="10228"/>
    <lineage>
        <taxon>Eukaryota</taxon>
        <taxon>Metazoa</taxon>
        <taxon>Placozoa</taxon>
        <taxon>Uniplacotomia</taxon>
        <taxon>Trichoplacea</taxon>
        <taxon>Trichoplacidae</taxon>
        <taxon>Trichoplax</taxon>
    </lineage>
</organism>
<feature type="transmembrane region" description="Helical" evidence="9">
    <location>
        <begin position="115"/>
        <end position="136"/>
    </location>
</feature>
<keyword evidence="4 9" id="KW-1133">Transmembrane helix</keyword>
<evidence type="ECO:0000256" key="8">
    <source>
        <dbReference type="SAM" id="MobiDB-lite"/>
    </source>
</evidence>
<dbReference type="GO" id="GO:0016020">
    <property type="term" value="C:membrane"/>
    <property type="evidence" value="ECO:0007669"/>
    <property type="project" value="UniProtKB-SubCell"/>
</dbReference>
<evidence type="ECO:0000256" key="3">
    <source>
        <dbReference type="ARBA" id="ARBA00022692"/>
    </source>
</evidence>
<name>B3RIL2_TRIAD</name>
<dbReference type="PANTHER" id="PTHR10306">
    <property type="entry name" value="SYNAPTOPHYSIN"/>
    <property type="match status" value="1"/>
</dbReference>
<keyword evidence="5 7" id="KW-0472">Membrane</keyword>
<accession>B3RIL2</accession>
<dbReference type="GeneID" id="6750155"/>
<feature type="compositionally biased region" description="Low complexity" evidence="8">
    <location>
        <begin position="255"/>
        <end position="274"/>
    </location>
</feature>
<dbReference type="FunCoup" id="B3RIL2">
    <property type="interactions" value="1660"/>
</dbReference>
<feature type="transmembrane region" description="Helical" evidence="9">
    <location>
        <begin position="214"/>
        <end position="234"/>
    </location>
</feature>
<evidence type="ECO:0000256" key="7">
    <source>
        <dbReference type="PROSITE-ProRule" id="PRU00581"/>
    </source>
</evidence>
<dbReference type="HOGENOM" id="CLU_064642_1_0_1"/>
<proteinExistence type="inferred from homology"/>
<feature type="transmembrane region" description="Helical" evidence="9">
    <location>
        <begin position="35"/>
        <end position="59"/>
    </location>
</feature>
<evidence type="ECO:0000259" key="10">
    <source>
        <dbReference type="PROSITE" id="PS51225"/>
    </source>
</evidence>